<dbReference type="SUPFAM" id="SSF48498">
    <property type="entry name" value="Tetracyclin repressor-like, C-terminal domain"/>
    <property type="match status" value="1"/>
</dbReference>
<keyword evidence="1 2" id="KW-0238">DNA-binding</keyword>
<dbReference type="PROSITE" id="PS50977">
    <property type="entry name" value="HTH_TETR_2"/>
    <property type="match status" value="1"/>
</dbReference>
<evidence type="ECO:0000313" key="4">
    <source>
        <dbReference type="EMBL" id="KKZ70162.1"/>
    </source>
</evidence>
<dbReference type="AlphaFoldDB" id="A0A2P2GF73"/>
<dbReference type="RefSeq" id="WP_046911262.1">
    <property type="nucleotide sequence ID" value="NZ_BAAAXG010000026.1"/>
</dbReference>
<organism evidence="4 5">
    <name type="scientific">Streptomyces showdoensis</name>
    <dbReference type="NCBI Taxonomy" id="68268"/>
    <lineage>
        <taxon>Bacteria</taxon>
        <taxon>Bacillati</taxon>
        <taxon>Actinomycetota</taxon>
        <taxon>Actinomycetes</taxon>
        <taxon>Kitasatosporales</taxon>
        <taxon>Streptomycetaceae</taxon>
        <taxon>Streptomyces</taxon>
    </lineage>
</organism>
<evidence type="ECO:0000256" key="2">
    <source>
        <dbReference type="PROSITE-ProRule" id="PRU00335"/>
    </source>
</evidence>
<dbReference type="Gene3D" id="1.10.357.10">
    <property type="entry name" value="Tetracycline Repressor, domain 2"/>
    <property type="match status" value="1"/>
</dbReference>
<feature type="DNA-binding region" description="H-T-H motif" evidence="2">
    <location>
        <begin position="31"/>
        <end position="50"/>
    </location>
</feature>
<reference evidence="4 5" key="1">
    <citation type="submission" date="2015-05" db="EMBL/GenBank/DDBJ databases">
        <title>Draft Genome assembly of Streptomyces showdoensis.</title>
        <authorList>
            <person name="Thapa K.K."/>
            <person name="Metsa-Ketela M."/>
        </authorList>
    </citation>
    <scope>NUCLEOTIDE SEQUENCE [LARGE SCALE GENOMIC DNA]</scope>
    <source>
        <strain evidence="4 5">ATCC 15227</strain>
    </source>
</reference>
<dbReference type="Proteomes" id="UP000265325">
    <property type="component" value="Unassembled WGS sequence"/>
</dbReference>
<sequence>MAIQGRAVRTRGALVRAAAAEFDEAGYEGARLSHISELAAVSMGALTFHFPAKAALADAVEEEGLAITKALVERLCEGRAPGLEAVIGLTVGLVGLLEEDLVVRSCVRLARERPGGVGRWVEVWLPAVRDQLGQAYADGRSPRVEEVRQTVADMVVYLLAGAESQVRAGAEGPTSVTRSVAERLERIWRLALAGVLFDES</sequence>
<dbReference type="OrthoDB" id="3237195at2"/>
<protein>
    <recommendedName>
        <fullName evidence="3">HTH tetR-type domain-containing protein</fullName>
    </recommendedName>
</protein>
<dbReference type="EMBL" id="LAQS01000066">
    <property type="protein sequence ID" value="KKZ70162.1"/>
    <property type="molecule type" value="Genomic_DNA"/>
</dbReference>
<comment type="caution">
    <text evidence="4">The sequence shown here is derived from an EMBL/GenBank/DDBJ whole genome shotgun (WGS) entry which is preliminary data.</text>
</comment>
<dbReference type="Pfam" id="PF00440">
    <property type="entry name" value="TetR_N"/>
    <property type="match status" value="1"/>
</dbReference>
<name>A0A2P2GF73_STREW</name>
<evidence type="ECO:0000259" key="3">
    <source>
        <dbReference type="PROSITE" id="PS50977"/>
    </source>
</evidence>
<evidence type="ECO:0000313" key="5">
    <source>
        <dbReference type="Proteomes" id="UP000265325"/>
    </source>
</evidence>
<dbReference type="InterPro" id="IPR001647">
    <property type="entry name" value="HTH_TetR"/>
</dbReference>
<proteinExistence type="predicted"/>
<dbReference type="PRINTS" id="PR00455">
    <property type="entry name" value="HTHTETR"/>
</dbReference>
<gene>
    <name evidence="4" type="ORF">VO63_30250</name>
</gene>
<dbReference type="InterPro" id="IPR009057">
    <property type="entry name" value="Homeodomain-like_sf"/>
</dbReference>
<dbReference type="SUPFAM" id="SSF46689">
    <property type="entry name" value="Homeodomain-like"/>
    <property type="match status" value="1"/>
</dbReference>
<dbReference type="InterPro" id="IPR036271">
    <property type="entry name" value="Tet_transcr_reg_TetR-rel_C_sf"/>
</dbReference>
<keyword evidence="5" id="KW-1185">Reference proteome</keyword>
<dbReference type="GO" id="GO:0003677">
    <property type="term" value="F:DNA binding"/>
    <property type="evidence" value="ECO:0007669"/>
    <property type="project" value="UniProtKB-UniRule"/>
</dbReference>
<evidence type="ECO:0000256" key="1">
    <source>
        <dbReference type="ARBA" id="ARBA00023125"/>
    </source>
</evidence>
<accession>A0A2P2GF73</accession>
<feature type="domain" description="HTH tetR-type" evidence="3">
    <location>
        <begin position="8"/>
        <end position="68"/>
    </location>
</feature>